<dbReference type="Gene3D" id="3.40.1170.60">
    <property type="match status" value="1"/>
</dbReference>
<dbReference type="GO" id="GO:0003684">
    <property type="term" value="F:damaged DNA binding"/>
    <property type="evidence" value="ECO:0007669"/>
    <property type="project" value="InterPro"/>
</dbReference>
<dbReference type="Gene3D" id="1.10.150.20">
    <property type="entry name" value="5' to 3' exonuclease, C-terminal subdomain"/>
    <property type="match status" value="1"/>
</dbReference>
<reference evidence="3 4" key="1">
    <citation type="submission" date="2016-10" db="EMBL/GenBank/DDBJ databases">
        <authorList>
            <person name="de Groot N.N."/>
        </authorList>
    </citation>
    <scope>NUCLEOTIDE SEQUENCE [LARGE SCALE GENOMIC DNA]</scope>
    <source>
        <strain evidence="3 4">AB35.6</strain>
    </source>
</reference>
<dbReference type="GO" id="GO:0003887">
    <property type="term" value="F:DNA-directed DNA polymerase activity"/>
    <property type="evidence" value="ECO:0007669"/>
    <property type="project" value="UniProtKB-KW"/>
</dbReference>
<dbReference type="InterPro" id="IPR043502">
    <property type="entry name" value="DNA/RNA_pol_sf"/>
</dbReference>
<name>A0A1H4MN63_9BACT</name>
<evidence type="ECO:0000256" key="1">
    <source>
        <dbReference type="ARBA" id="ARBA00010945"/>
    </source>
</evidence>
<evidence type="ECO:0000313" key="3">
    <source>
        <dbReference type="EMBL" id="SEB84600.1"/>
    </source>
</evidence>
<dbReference type="CDD" id="cd00424">
    <property type="entry name" value="PolY"/>
    <property type="match status" value="1"/>
</dbReference>
<dbReference type="GO" id="GO:0042276">
    <property type="term" value="P:error-prone translesion synthesis"/>
    <property type="evidence" value="ECO:0007669"/>
    <property type="project" value="TreeGrafter"/>
</dbReference>
<dbReference type="Gene3D" id="3.30.70.270">
    <property type="match status" value="1"/>
</dbReference>
<dbReference type="GO" id="GO:0005829">
    <property type="term" value="C:cytosol"/>
    <property type="evidence" value="ECO:0007669"/>
    <property type="project" value="TreeGrafter"/>
</dbReference>
<comment type="similarity">
    <text evidence="1">Belongs to the DNA polymerase type-Y family.</text>
</comment>
<dbReference type="PROSITE" id="PS50173">
    <property type="entry name" value="UMUC"/>
    <property type="match status" value="1"/>
</dbReference>
<feature type="domain" description="UmuC" evidence="2">
    <location>
        <begin position="34"/>
        <end position="217"/>
    </location>
</feature>
<dbReference type="InterPro" id="IPR001126">
    <property type="entry name" value="UmuC"/>
</dbReference>
<dbReference type="GO" id="GO:0009432">
    <property type="term" value="P:SOS response"/>
    <property type="evidence" value="ECO:0007669"/>
    <property type="project" value="TreeGrafter"/>
</dbReference>
<dbReference type="PANTHER" id="PTHR11076">
    <property type="entry name" value="DNA REPAIR POLYMERASE UMUC / TRANSFERASE FAMILY MEMBER"/>
    <property type="match status" value="1"/>
</dbReference>
<dbReference type="SUPFAM" id="SSF56672">
    <property type="entry name" value="DNA/RNA polymerases"/>
    <property type="match status" value="1"/>
</dbReference>
<sequence length="462" mass="51822">MRRIQAVEWGNAMSAADPFASDHRIPAADDRFSFLHVDLNSFFASVEQQIHPEYRNRPLAVVPTFADTTVAIAASYEAKALGIKTGTRVGDMKKICPDIIMVQGDHSTYAEYSHRIHAAVERVCPVAHIPSIDEVTCQLMGREREPPLARRIALDIKQAIYDDVGDTLRCSIGMAPNRYLAKIASDMQKPDGLIGLLPSQLPRALTHLELRDLPGVGAKTEQMLIRKGITTMPQLLELDREGMHKLWNSVWGDRLYHWLRGHDTGDDGAPLPNEMQKSLGHSHVLGPDHRSPEGSWAIAHKLLHKAAMRLRMEKLATASLGLTIRYQLNRQEAEGRSKVRHHQSGIKHDAWGMEARFPTCQDTLSLLEALQKLWSQQPRGPEFQRPFFVGVTLGRLIPESEQQPTLFADADNRGQLSRTLDKLNLKYGHTTLHFAGMLPARDSAPTRIAFTQIPVQYGVDYM</sequence>
<proteinExistence type="inferred from homology"/>
<dbReference type="InterPro" id="IPR050116">
    <property type="entry name" value="DNA_polymerase-Y"/>
</dbReference>
<dbReference type="PANTHER" id="PTHR11076:SF33">
    <property type="entry name" value="DNA POLYMERASE KAPPA"/>
    <property type="match status" value="1"/>
</dbReference>
<dbReference type="Pfam" id="PF11799">
    <property type="entry name" value="IMS_C"/>
    <property type="match status" value="1"/>
</dbReference>
<gene>
    <name evidence="3" type="ORF">SAMN05443244_1990</name>
</gene>
<dbReference type="InterPro" id="IPR017961">
    <property type="entry name" value="DNA_pol_Y-fam_little_finger"/>
</dbReference>
<evidence type="ECO:0000259" key="2">
    <source>
        <dbReference type="PROSITE" id="PS50173"/>
    </source>
</evidence>
<dbReference type="Pfam" id="PF00817">
    <property type="entry name" value="IMS"/>
    <property type="match status" value="1"/>
</dbReference>
<accession>A0A1H4MN63</accession>
<dbReference type="AlphaFoldDB" id="A0A1H4MN63"/>
<evidence type="ECO:0000313" key="4">
    <source>
        <dbReference type="Proteomes" id="UP000182409"/>
    </source>
</evidence>
<dbReference type="GO" id="GO:0006281">
    <property type="term" value="P:DNA repair"/>
    <property type="evidence" value="ECO:0007669"/>
    <property type="project" value="InterPro"/>
</dbReference>
<protein>
    <submittedName>
        <fullName evidence="3">DNA polymerase-4</fullName>
    </submittedName>
</protein>
<dbReference type="Proteomes" id="UP000182409">
    <property type="component" value="Unassembled WGS sequence"/>
</dbReference>
<dbReference type="EMBL" id="FNSD01000001">
    <property type="protein sequence ID" value="SEB84600.1"/>
    <property type="molecule type" value="Genomic_DNA"/>
</dbReference>
<organism evidence="3 4">
    <name type="scientific">Terriglobus roseus</name>
    <dbReference type="NCBI Taxonomy" id="392734"/>
    <lineage>
        <taxon>Bacteria</taxon>
        <taxon>Pseudomonadati</taxon>
        <taxon>Acidobacteriota</taxon>
        <taxon>Terriglobia</taxon>
        <taxon>Terriglobales</taxon>
        <taxon>Acidobacteriaceae</taxon>
        <taxon>Terriglobus</taxon>
    </lineage>
</organism>
<dbReference type="InterPro" id="IPR043128">
    <property type="entry name" value="Rev_trsase/Diguanyl_cyclase"/>
</dbReference>